<gene>
    <name evidence="2" type="ORF">HZH66_006496</name>
</gene>
<reference evidence="2" key="1">
    <citation type="journal article" date="2020" name="G3 (Bethesda)">
        <title>High-Quality Assemblies for Three Invasive Social Wasps from the &lt;i&gt;Vespula&lt;/i&gt; Genus.</title>
        <authorList>
            <person name="Harrop T.W.R."/>
            <person name="Guhlin J."/>
            <person name="McLaughlin G.M."/>
            <person name="Permina E."/>
            <person name="Stockwell P."/>
            <person name="Gilligan J."/>
            <person name="Le Lec M.F."/>
            <person name="Gruber M.A.M."/>
            <person name="Quinn O."/>
            <person name="Lovegrove M."/>
            <person name="Duncan E.J."/>
            <person name="Remnant E.J."/>
            <person name="Van Eeckhoven J."/>
            <person name="Graham B."/>
            <person name="Knapp R.A."/>
            <person name="Langford K.W."/>
            <person name="Kronenberg Z."/>
            <person name="Press M.O."/>
            <person name="Eacker S.M."/>
            <person name="Wilson-Rankin E.E."/>
            <person name="Purcell J."/>
            <person name="Lester P.J."/>
            <person name="Dearden P.K."/>
        </authorList>
    </citation>
    <scope>NUCLEOTIDE SEQUENCE</scope>
    <source>
        <strain evidence="2">Marl-1</strain>
    </source>
</reference>
<feature type="region of interest" description="Disordered" evidence="1">
    <location>
        <begin position="40"/>
        <end position="73"/>
    </location>
</feature>
<proteinExistence type="predicted"/>
<evidence type="ECO:0000313" key="3">
    <source>
        <dbReference type="Proteomes" id="UP000614350"/>
    </source>
</evidence>
<accession>A0A834N8B0</accession>
<dbReference type="EMBL" id="JACSEA010000006">
    <property type="protein sequence ID" value="KAF7398599.1"/>
    <property type="molecule type" value="Genomic_DNA"/>
</dbReference>
<protein>
    <submittedName>
        <fullName evidence="2">Uncharacterized protein</fullName>
    </submittedName>
</protein>
<sequence length="73" mass="8119">MIYQKGNDNRISKLWYIQQNEREEKNEGLGQSVPAATNFGKHCSARKRPPISLCPPVTGPSRIPKGQGDPKEA</sequence>
<comment type="caution">
    <text evidence="2">The sequence shown here is derived from an EMBL/GenBank/DDBJ whole genome shotgun (WGS) entry which is preliminary data.</text>
</comment>
<organism evidence="2 3">
    <name type="scientific">Vespula vulgaris</name>
    <name type="common">Yellow jacket</name>
    <name type="synonym">Wasp</name>
    <dbReference type="NCBI Taxonomy" id="7454"/>
    <lineage>
        <taxon>Eukaryota</taxon>
        <taxon>Metazoa</taxon>
        <taxon>Ecdysozoa</taxon>
        <taxon>Arthropoda</taxon>
        <taxon>Hexapoda</taxon>
        <taxon>Insecta</taxon>
        <taxon>Pterygota</taxon>
        <taxon>Neoptera</taxon>
        <taxon>Endopterygota</taxon>
        <taxon>Hymenoptera</taxon>
        <taxon>Apocrita</taxon>
        <taxon>Aculeata</taxon>
        <taxon>Vespoidea</taxon>
        <taxon>Vespidae</taxon>
        <taxon>Vespinae</taxon>
        <taxon>Vespula</taxon>
    </lineage>
</organism>
<keyword evidence="3" id="KW-1185">Reference proteome</keyword>
<evidence type="ECO:0000256" key="1">
    <source>
        <dbReference type="SAM" id="MobiDB-lite"/>
    </source>
</evidence>
<dbReference type="Proteomes" id="UP000614350">
    <property type="component" value="Unassembled WGS sequence"/>
</dbReference>
<dbReference type="AlphaFoldDB" id="A0A834N8B0"/>
<evidence type="ECO:0000313" key="2">
    <source>
        <dbReference type="EMBL" id="KAF7398599.1"/>
    </source>
</evidence>
<name>A0A834N8B0_VESVU</name>